<dbReference type="GO" id="GO:0016787">
    <property type="term" value="F:hydrolase activity"/>
    <property type="evidence" value="ECO:0007669"/>
    <property type="project" value="UniProtKB-KW"/>
</dbReference>
<evidence type="ECO:0000259" key="1">
    <source>
        <dbReference type="Pfam" id="PF00561"/>
    </source>
</evidence>
<dbReference type="InterPro" id="IPR029058">
    <property type="entry name" value="AB_hydrolase_fold"/>
</dbReference>
<dbReference type="InterPro" id="IPR000073">
    <property type="entry name" value="AB_hydrolase_1"/>
</dbReference>
<sequence>MRASVPFQESEIRLADGRTLAYAEYGDPEGQPVLGCHGSPSSRLERHVQDVEDYRRWGVRLVVPDRPGFGRSDPQPGRRVMDWPDDVRQLLDHRGVERFATLSLSGGAAYALACAHVFGNRVRAVGILGGAPPPDVPWPWPRWVPQRVRRAAHRPAQLTAVLRPAFAPLGLRPASIPRYLQLRLNAADRRVIGRPAVRRILADTFTEGLRNGTAPLAEDRALLFRPWGFPLSTIEQRVHIWHGAQDWQVPLVLGQLLSAMLPNCEGHWVAGEGHFLVFDHAEEIYATLLG</sequence>
<feature type="domain" description="AB hydrolase-1" evidence="1">
    <location>
        <begin position="32"/>
        <end position="281"/>
    </location>
</feature>
<dbReference type="OrthoDB" id="9800988at2"/>
<accession>H6RLS0</accession>
<evidence type="ECO:0000313" key="3">
    <source>
        <dbReference type="Proteomes" id="UP000007517"/>
    </source>
</evidence>
<dbReference type="KEGG" id="bsd:BLASA_2925"/>
<keyword evidence="2" id="KW-0378">Hydrolase</keyword>
<dbReference type="HOGENOM" id="CLU_020336_49_0_11"/>
<dbReference type="PANTHER" id="PTHR45763">
    <property type="entry name" value="HYDROLASE, ALPHA/BETA FOLD FAMILY PROTEIN, EXPRESSED-RELATED"/>
    <property type="match status" value="1"/>
</dbReference>
<reference evidence="2 3" key="1">
    <citation type="journal article" date="2012" name="J. Bacteriol.">
        <title>Genome Sequence of Blastococcus saxobsidens DD2, a Stone-Inhabiting Bacterium.</title>
        <authorList>
            <person name="Chouaia B."/>
            <person name="Crotti E."/>
            <person name="Brusetti L."/>
            <person name="Daffonchio D."/>
            <person name="Essoussi I."/>
            <person name="Nouioui I."/>
            <person name="Sbissi I."/>
            <person name="Ghodhbane-Gtari F."/>
            <person name="Gtari M."/>
            <person name="Vacherie B."/>
            <person name="Barbe V."/>
            <person name="Medigue C."/>
            <person name="Gury J."/>
            <person name="Pujic P."/>
            <person name="Normand P."/>
        </authorList>
    </citation>
    <scope>NUCLEOTIDE SEQUENCE [LARGE SCALE GENOMIC DNA]</scope>
    <source>
        <strain evidence="2 3">DD2</strain>
    </source>
</reference>
<dbReference type="Gene3D" id="3.40.50.1820">
    <property type="entry name" value="alpha/beta hydrolase"/>
    <property type="match status" value="1"/>
</dbReference>
<organism evidence="2 3">
    <name type="scientific">Blastococcus saxobsidens (strain DD2)</name>
    <dbReference type="NCBI Taxonomy" id="1146883"/>
    <lineage>
        <taxon>Bacteria</taxon>
        <taxon>Bacillati</taxon>
        <taxon>Actinomycetota</taxon>
        <taxon>Actinomycetes</taxon>
        <taxon>Geodermatophilales</taxon>
        <taxon>Geodermatophilaceae</taxon>
        <taxon>Blastococcus</taxon>
    </lineage>
</organism>
<dbReference type="EMBL" id="FO117623">
    <property type="protein sequence ID" value="CCG03796.1"/>
    <property type="molecule type" value="Genomic_DNA"/>
</dbReference>
<name>H6RLS0_BLASD</name>
<dbReference type="SUPFAM" id="SSF53474">
    <property type="entry name" value="alpha/beta-Hydrolases"/>
    <property type="match status" value="1"/>
</dbReference>
<protein>
    <submittedName>
        <fullName evidence="2">Putative hydrolase or acyltransferase of alpha/beta superfamily</fullName>
    </submittedName>
</protein>
<dbReference type="Pfam" id="PF00561">
    <property type="entry name" value="Abhydrolase_1"/>
    <property type="match status" value="1"/>
</dbReference>
<keyword evidence="2" id="KW-0808">Transferase</keyword>
<dbReference type="eggNOG" id="COG0596">
    <property type="taxonomic scope" value="Bacteria"/>
</dbReference>
<keyword evidence="2" id="KW-0012">Acyltransferase</keyword>
<keyword evidence="3" id="KW-1185">Reference proteome</keyword>
<gene>
    <name evidence="2" type="ordered locus">BLASA_2925</name>
</gene>
<proteinExistence type="predicted"/>
<dbReference type="PANTHER" id="PTHR45763:SF46">
    <property type="entry name" value="AB HYDROLASE-1 DOMAIN-CONTAINING PROTEIN"/>
    <property type="match status" value="1"/>
</dbReference>
<dbReference type="GO" id="GO:0016746">
    <property type="term" value="F:acyltransferase activity"/>
    <property type="evidence" value="ECO:0007669"/>
    <property type="project" value="UniProtKB-KW"/>
</dbReference>
<evidence type="ECO:0000313" key="2">
    <source>
        <dbReference type="EMBL" id="CCG03796.1"/>
    </source>
</evidence>
<dbReference type="STRING" id="1146883.BLASA_2925"/>
<dbReference type="RefSeq" id="WP_014376679.1">
    <property type="nucleotide sequence ID" value="NC_016943.1"/>
</dbReference>
<dbReference type="AlphaFoldDB" id="H6RLS0"/>
<reference evidence="3" key="2">
    <citation type="submission" date="2012-02" db="EMBL/GenBank/DDBJ databases">
        <title>Complete genome sequence of Blastococcus saxobsidens strain DD2.</title>
        <authorList>
            <person name="Genoscope."/>
        </authorList>
    </citation>
    <scope>NUCLEOTIDE SEQUENCE [LARGE SCALE GENOMIC DNA]</scope>
    <source>
        <strain evidence="3">DD2</strain>
    </source>
</reference>
<dbReference type="Proteomes" id="UP000007517">
    <property type="component" value="Chromosome"/>
</dbReference>